<dbReference type="PANTHER" id="PTHR43060:SF15">
    <property type="entry name" value="3-HYDROXYISOBUTYRATE DEHYDROGENASE-LIKE 1, MITOCHONDRIAL-RELATED"/>
    <property type="match status" value="1"/>
</dbReference>
<feature type="domain" description="3-hydroxyisobutyrate dehydrogenase-like NAD-binding" evidence="5">
    <location>
        <begin position="149"/>
        <end position="266"/>
    </location>
</feature>
<dbReference type="PANTHER" id="PTHR43060">
    <property type="entry name" value="3-HYDROXYISOBUTYRATE DEHYDROGENASE-LIKE 1, MITOCHONDRIAL-RELATED"/>
    <property type="match status" value="1"/>
</dbReference>
<name>A0ABS4WVF6_9MICO</name>
<dbReference type="InterPro" id="IPR013328">
    <property type="entry name" value="6PGD_dom2"/>
</dbReference>
<dbReference type="GO" id="GO:0008679">
    <property type="term" value="F:2-hydroxy-3-oxopropionate reductase activity"/>
    <property type="evidence" value="ECO:0007669"/>
    <property type="project" value="UniProtKB-EC"/>
</dbReference>
<dbReference type="Pfam" id="PF14833">
    <property type="entry name" value="NAD_binding_11"/>
    <property type="match status" value="1"/>
</dbReference>
<sequence length="279" mass="28660">MARNAGRAGWDVIGHTRTPASRERARAQGIEVVDDLAQAVRGADVLVTVLPDAPDVSAVLLEDGALDLLDRGALVIDASTVAPAASQAIHEACAARGLTGLDAPVSGGEAGAVDGVLSFMVGGEQEAFDRARPLLESMGTTIERVGPAGAGQTVKAANQLLVAGHLQLLSEALVLLERAGVDPGPAVRVLGGGLAGSTVMQRKASNMLAHDYRPGFRLDLHRKDLRIVSDTAQQDGLSLPLTAAVTQLVNALVARGVGGLDHSALHALTRQLNGARDDA</sequence>
<evidence type="ECO:0000256" key="3">
    <source>
        <dbReference type="ARBA" id="ARBA00023027"/>
    </source>
</evidence>
<keyword evidence="2 6" id="KW-0560">Oxidoreductase</keyword>
<dbReference type="InterPro" id="IPR029154">
    <property type="entry name" value="HIBADH-like_NADP-bd"/>
</dbReference>
<evidence type="ECO:0000256" key="2">
    <source>
        <dbReference type="ARBA" id="ARBA00023002"/>
    </source>
</evidence>
<dbReference type="EMBL" id="JAGIOD010000001">
    <property type="protein sequence ID" value="MBP2380185.1"/>
    <property type="molecule type" value="Genomic_DNA"/>
</dbReference>
<feature type="domain" description="6-phosphogluconate dehydrogenase NADP-binding" evidence="4">
    <location>
        <begin position="1"/>
        <end position="145"/>
    </location>
</feature>
<dbReference type="InterPro" id="IPR006115">
    <property type="entry name" value="6PGDH_NADP-bd"/>
</dbReference>
<evidence type="ECO:0000256" key="1">
    <source>
        <dbReference type="ARBA" id="ARBA00009080"/>
    </source>
</evidence>
<reference evidence="6 7" key="1">
    <citation type="submission" date="2021-03" db="EMBL/GenBank/DDBJ databases">
        <title>Sequencing the genomes of 1000 actinobacteria strains.</title>
        <authorList>
            <person name="Klenk H.-P."/>
        </authorList>
    </citation>
    <scope>NUCLEOTIDE SEQUENCE [LARGE SCALE GENOMIC DNA]</scope>
    <source>
        <strain evidence="6 7">DSM 14566</strain>
    </source>
</reference>
<dbReference type="Gene3D" id="1.10.1040.10">
    <property type="entry name" value="N-(1-d-carboxylethyl)-l-norvaline Dehydrogenase, domain 2"/>
    <property type="match status" value="1"/>
</dbReference>
<dbReference type="SUPFAM" id="SSF51735">
    <property type="entry name" value="NAD(P)-binding Rossmann-fold domains"/>
    <property type="match status" value="1"/>
</dbReference>
<organism evidence="6 7">
    <name type="scientific">Brachybacterium sacelli</name>
    <dbReference type="NCBI Taxonomy" id="173364"/>
    <lineage>
        <taxon>Bacteria</taxon>
        <taxon>Bacillati</taxon>
        <taxon>Actinomycetota</taxon>
        <taxon>Actinomycetes</taxon>
        <taxon>Micrococcales</taxon>
        <taxon>Dermabacteraceae</taxon>
        <taxon>Brachybacterium</taxon>
    </lineage>
</organism>
<dbReference type="InterPro" id="IPR015815">
    <property type="entry name" value="HIBADH-related"/>
</dbReference>
<comment type="caution">
    <text evidence="6">The sequence shown here is derived from an EMBL/GenBank/DDBJ whole genome shotgun (WGS) entry which is preliminary data.</text>
</comment>
<dbReference type="Proteomes" id="UP001519290">
    <property type="component" value="Unassembled WGS sequence"/>
</dbReference>
<dbReference type="Gene3D" id="3.40.50.720">
    <property type="entry name" value="NAD(P)-binding Rossmann-like Domain"/>
    <property type="match status" value="1"/>
</dbReference>
<dbReference type="Pfam" id="PF03446">
    <property type="entry name" value="NAD_binding_2"/>
    <property type="match status" value="1"/>
</dbReference>
<keyword evidence="7" id="KW-1185">Reference proteome</keyword>
<evidence type="ECO:0000313" key="7">
    <source>
        <dbReference type="Proteomes" id="UP001519290"/>
    </source>
</evidence>
<evidence type="ECO:0000259" key="4">
    <source>
        <dbReference type="Pfam" id="PF03446"/>
    </source>
</evidence>
<gene>
    <name evidence="6" type="ORF">JOF43_000142</name>
</gene>
<dbReference type="InterPro" id="IPR036291">
    <property type="entry name" value="NAD(P)-bd_dom_sf"/>
</dbReference>
<keyword evidence="3" id="KW-0520">NAD</keyword>
<dbReference type="EC" id="1.1.1.60" evidence="6"/>
<dbReference type="SUPFAM" id="SSF48179">
    <property type="entry name" value="6-phosphogluconate dehydrogenase C-terminal domain-like"/>
    <property type="match status" value="1"/>
</dbReference>
<accession>A0ABS4WVF6</accession>
<evidence type="ECO:0000313" key="6">
    <source>
        <dbReference type="EMBL" id="MBP2380185.1"/>
    </source>
</evidence>
<protein>
    <submittedName>
        <fullName evidence="6">2-hydroxy-3-oxopropionate reductase</fullName>
        <ecNumber evidence="6">1.1.1.60</ecNumber>
    </submittedName>
</protein>
<dbReference type="PIRSF" id="PIRSF000103">
    <property type="entry name" value="HIBADH"/>
    <property type="match status" value="1"/>
</dbReference>
<proteinExistence type="inferred from homology"/>
<comment type="similarity">
    <text evidence="1">Belongs to the HIBADH-related family.</text>
</comment>
<evidence type="ECO:0000259" key="5">
    <source>
        <dbReference type="Pfam" id="PF14833"/>
    </source>
</evidence>
<dbReference type="InterPro" id="IPR008927">
    <property type="entry name" value="6-PGluconate_DH-like_C_sf"/>
</dbReference>